<reference evidence="9" key="1">
    <citation type="submission" date="2022-06" db="EMBL/GenBank/DDBJ databases">
        <title>Sequencing the genomes of 1000 actinobacteria strains.</title>
        <authorList>
            <person name="Klenk H.-P."/>
        </authorList>
    </citation>
    <scope>NUCLEOTIDE SEQUENCE</scope>
    <source>
        <strain evidence="9">DSM 22016</strain>
    </source>
</reference>
<feature type="transmembrane region" description="Helical" evidence="7">
    <location>
        <begin position="886"/>
        <end position="910"/>
    </location>
</feature>
<accession>A0A9X2H4T5</accession>
<evidence type="ECO:0000256" key="5">
    <source>
        <dbReference type="ARBA" id="ARBA00023136"/>
    </source>
</evidence>
<comment type="caution">
    <text evidence="9">The sequence shown here is derived from an EMBL/GenBank/DDBJ whole genome shotgun (WGS) entry which is preliminary data.</text>
</comment>
<dbReference type="RefSeq" id="WP_156997261.1">
    <property type="nucleotide sequence ID" value="NZ_BAAANU010000010.1"/>
</dbReference>
<dbReference type="GO" id="GO:0005886">
    <property type="term" value="C:plasma membrane"/>
    <property type="evidence" value="ECO:0007669"/>
    <property type="project" value="UniProtKB-SubCell"/>
</dbReference>
<keyword evidence="2" id="KW-1003">Cell membrane</keyword>
<keyword evidence="10" id="KW-1185">Reference proteome</keyword>
<dbReference type="GO" id="GO:0022857">
    <property type="term" value="F:transmembrane transporter activity"/>
    <property type="evidence" value="ECO:0007669"/>
    <property type="project" value="TreeGrafter"/>
</dbReference>
<evidence type="ECO:0000256" key="1">
    <source>
        <dbReference type="ARBA" id="ARBA00004651"/>
    </source>
</evidence>
<comment type="similarity">
    <text evidence="6">Belongs to the ABC-4 integral membrane protein family.</text>
</comment>
<feature type="transmembrane region" description="Helical" evidence="7">
    <location>
        <begin position="836"/>
        <end position="863"/>
    </location>
</feature>
<feature type="domain" description="ABC3 transporter permease C-terminal" evidence="8">
    <location>
        <begin position="792"/>
        <end position="913"/>
    </location>
</feature>
<organism evidence="9 10">
    <name type="scientific">Agromyces terreus</name>
    <dbReference type="NCBI Taxonomy" id="424795"/>
    <lineage>
        <taxon>Bacteria</taxon>
        <taxon>Bacillati</taxon>
        <taxon>Actinomycetota</taxon>
        <taxon>Actinomycetes</taxon>
        <taxon>Micrococcales</taxon>
        <taxon>Microbacteriaceae</taxon>
        <taxon>Agromyces</taxon>
    </lineage>
</organism>
<evidence type="ECO:0000256" key="6">
    <source>
        <dbReference type="ARBA" id="ARBA00038076"/>
    </source>
</evidence>
<proteinExistence type="inferred from homology"/>
<dbReference type="PANTHER" id="PTHR30572:SF4">
    <property type="entry name" value="ABC TRANSPORTER PERMEASE YTRF"/>
    <property type="match status" value="1"/>
</dbReference>
<dbReference type="PANTHER" id="PTHR30572">
    <property type="entry name" value="MEMBRANE COMPONENT OF TRANSPORTER-RELATED"/>
    <property type="match status" value="1"/>
</dbReference>
<dbReference type="OrthoDB" id="3719151at2"/>
<protein>
    <submittedName>
        <fullName evidence="9">ABC transport system permease protein</fullName>
    </submittedName>
</protein>
<evidence type="ECO:0000256" key="4">
    <source>
        <dbReference type="ARBA" id="ARBA00022989"/>
    </source>
</evidence>
<feature type="transmembrane region" description="Helical" evidence="7">
    <location>
        <begin position="786"/>
        <end position="811"/>
    </location>
</feature>
<dbReference type="Proteomes" id="UP001139722">
    <property type="component" value="Unassembled WGS sequence"/>
</dbReference>
<keyword evidence="3 7" id="KW-0812">Transmembrane</keyword>
<dbReference type="AlphaFoldDB" id="A0A9X2H4T5"/>
<keyword evidence="4 7" id="KW-1133">Transmembrane helix</keyword>
<feature type="transmembrane region" description="Helical" evidence="7">
    <location>
        <begin position="466"/>
        <end position="488"/>
    </location>
</feature>
<dbReference type="Pfam" id="PF02687">
    <property type="entry name" value="FtsX"/>
    <property type="match status" value="1"/>
</dbReference>
<gene>
    <name evidence="9" type="ORF">BJ978_000095</name>
</gene>
<dbReference type="EMBL" id="JAMZDY010000001">
    <property type="protein sequence ID" value="MCP2369419.1"/>
    <property type="molecule type" value="Genomic_DNA"/>
</dbReference>
<dbReference type="InterPro" id="IPR050250">
    <property type="entry name" value="Macrolide_Exporter_MacB"/>
</dbReference>
<dbReference type="InterPro" id="IPR003838">
    <property type="entry name" value="ABC3_permease_C"/>
</dbReference>
<name>A0A9X2H4T5_9MICO</name>
<keyword evidence="5 7" id="KW-0472">Membrane</keyword>
<evidence type="ECO:0000256" key="3">
    <source>
        <dbReference type="ARBA" id="ARBA00022692"/>
    </source>
</evidence>
<evidence type="ECO:0000256" key="2">
    <source>
        <dbReference type="ARBA" id="ARBA00022475"/>
    </source>
</evidence>
<feature type="transmembrane region" description="Helical" evidence="7">
    <location>
        <begin position="500"/>
        <end position="520"/>
    </location>
</feature>
<feature type="transmembrane region" description="Helical" evidence="7">
    <location>
        <begin position="423"/>
        <end position="446"/>
    </location>
</feature>
<sequence length="925" mass="94528">MNALRGSPRRSRLSPAGLLRRQWTTAPGASIALALLVLVGAFLATAVPRAATMLHTQAVHEQLAAVPAAELDLTATARERPTTGPGTGPTTLDDDVAAAWGSTDEYLGAIVDGMPADLASVVDTPLAMLTVAPVRAVVEGAGPSAPSYRIMAGFDPRLREHVELTAGEWPAPVDAPVPSSAPVEIVLTDAVADRMEWSVGESRTIDVEGTAQPVVLAGTVAPLDPDDGIWTHIVPALEPSVVDNGLAPPEITAVAFVDPASWSDFASVSMPLTLEVWVPVDIANITADMSARLQSQVGRFSSELHAVGSGEWADEYFTVGGLSFSSGLRAELEAAAAAAAAGDAVLATVASGPIGVMIAVLLLGARVVFERRREGLELVAARGASTGQLRGILALEGLAIGVPAALVGGVGGTLAFAFDGGPVGAAVAVLFALTPAALLIVSAPSLSPLRRARADLGTSSDGRLRLLGELVVVLLAAAAVAVLFRRGLATSSSAVGVDPLLAAVPLLLSLVACIFVLRVYPIPLARIVGSLAAKPGLVGFLGSARALRDPSAGLVPVLAVVVGVSVAVFSSVLLGTIQTGVEAAASHRVGADASVAGRPMTRAQLDEMRELPGVEVIAPVYSTRSASLSIDGRQRTTTLIVIDVAEMQAVQAGRADTTPLPDSLVKPADDDGVPVLVSGVVDAVTADAAEVRIEGDPYTVESVVEGTTAYSPRANWMLMDRSNAEPYTDTLVPRTVLVRFESGAGGDGDTDEIVSALAEIAGPGTTVQTAESVADELSSTTTVRGLVAALIAAIVLTSLLTALAIVLTLVVGRPARDRLLPLLATLGLDRRGRRALVAWEIGPVTAVSLLVGATLGLVIPYLVLGGIDLSTFTGGDGQPDVAYDPWLITAVLAASVVVTAMASTLAASLGSRIDVARALRKEEEG</sequence>
<feature type="transmembrane region" description="Helical" evidence="7">
    <location>
        <begin position="344"/>
        <end position="369"/>
    </location>
</feature>
<evidence type="ECO:0000313" key="10">
    <source>
        <dbReference type="Proteomes" id="UP001139722"/>
    </source>
</evidence>
<evidence type="ECO:0000259" key="8">
    <source>
        <dbReference type="Pfam" id="PF02687"/>
    </source>
</evidence>
<feature type="transmembrane region" description="Helical" evidence="7">
    <location>
        <begin position="554"/>
        <end position="577"/>
    </location>
</feature>
<evidence type="ECO:0000313" key="9">
    <source>
        <dbReference type="EMBL" id="MCP2369419.1"/>
    </source>
</evidence>
<comment type="subcellular location">
    <subcellularLocation>
        <location evidence="1">Cell membrane</location>
        <topology evidence="1">Multi-pass membrane protein</topology>
    </subcellularLocation>
</comment>
<feature type="transmembrane region" description="Helical" evidence="7">
    <location>
        <begin position="389"/>
        <end position="417"/>
    </location>
</feature>
<evidence type="ECO:0000256" key="7">
    <source>
        <dbReference type="SAM" id="Phobius"/>
    </source>
</evidence>